<dbReference type="RefSeq" id="WP_189112639.1">
    <property type="nucleotide sequence ID" value="NZ_BMQC01000002.1"/>
</dbReference>
<comment type="caution">
    <text evidence="1">The sequence shown here is derived from an EMBL/GenBank/DDBJ whole genome shotgun (WGS) entry which is preliminary data.</text>
</comment>
<name>A0A8J3BEX1_9ACTN</name>
<keyword evidence="2" id="KW-1185">Reference proteome</keyword>
<reference evidence="1" key="1">
    <citation type="journal article" date="2014" name="Int. J. Syst. Evol. Microbiol.">
        <title>Complete genome sequence of Corynebacterium casei LMG S-19264T (=DSM 44701T), isolated from a smear-ripened cheese.</title>
        <authorList>
            <consortium name="US DOE Joint Genome Institute (JGI-PGF)"/>
            <person name="Walter F."/>
            <person name="Albersmeier A."/>
            <person name="Kalinowski J."/>
            <person name="Ruckert C."/>
        </authorList>
    </citation>
    <scope>NUCLEOTIDE SEQUENCE</scope>
    <source>
        <strain evidence="1">JCM 3091</strain>
    </source>
</reference>
<dbReference type="Proteomes" id="UP000662200">
    <property type="component" value="Unassembled WGS sequence"/>
</dbReference>
<evidence type="ECO:0008006" key="3">
    <source>
        <dbReference type="Google" id="ProtNLM"/>
    </source>
</evidence>
<reference evidence="1" key="2">
    <citation type="submission" date="2020-09" db="EMBL/GenBank/DDBJ databases">
        <authorList>
            <person name="Sun Q."/>
            <person name="Ohkuma M."/>
        </authorList>
    </citation>
    <scope>NUCLEOTIDE SEQUENCE</scope>
    <source>
        <strain evidence="1">JCM 3091</strain>
    </source>
</reference>
<organism evidence="1 2">
    <name type="scientific">Pilimelia terevasa</name>
    <dbReference type="NCBI Taxonomy" id="53372"/>
    <lineage>
        <taxon>Bacteria</taxon>
        <taxon>Bacillati</taxon>
        <taxon>Actinomycetota</taxon>
        <taxon>Actinomycetes</taxon>
        <taxon>Micromonosporales</taxon>
        <taxon>Micromonosporaceae</taxon>
        <taxon>Pilimelia</taxon>
    </lineage>
</organism>
<dbReference type="InterPro" id="IPR026337">
    <property type="entry name" value="AKG_HExxH"/>
</dbReference>
<dbReference type="AlphaFoldDB" id="A0A8J3BEX1"/>
<dbReference type="EMBL" id="BMQC01000002">
    <property type="protein sequence ID" value="GGK16326.1"/>
    <property type="molecule type" value="Genomic_DNA"/>
</dbReference>
<accession>A0A8J3BEX1</accession>
<dbReference type="NCBIfam" id="TIGR04267">
    <property type="entry name" value="mod_HExxH"/>
    <property type="match status" value="1"/>
</dbReference>
<evidence type="ECO:0000313" key="2">
    <source>
        <dbReference type="Proteomes" id="UP000662200"/>
    </source>
</evidence>
<protein>
    <recommendedName>
        <fullName evidence="3">HEXXH motif domain-containing protein</fullName>
    </recommendedName>
</protein>
<gene>
    <name evidence="1" type="ORF">GCM10010124_06130</name>
</gene>
<proteinExistence type="predicted"/>
<evidence type="ECO:0000313" key="1">
    <source>
        <dbReference type="EMBL" id="GGK16326.1"/>
    </source>
</evidence>
<sequence length="315" mass="33873">MTSAMPTLAVEEELTARMLAQRPARASRMLQALHALAPEAGLHADTGAIDTFDYAVLHHCFERARLGAAGRSESGCRDALTMWQRRATLRAAAVSTAVGAVLVVDSRRCVAVNDSRLASTLHLLPADPPYPGELATGLVEAVDAGLAVGMEVLRTSTAAVIWTDRCGLADHSVSYTLDFLPATVVTSWATHPLRLAETLVHEATHSWLNECLAADEVAVGDGPWLYSPWRGEQRPVYGIIHAALAFAKVIEYLTQVQQRIGQGGVDGEMVAARLLQERASMAEGRESIRQALDYMAGTRIGRYVEAAVEHCAPPA</sequence>